<reference evidence="3" key="1">
    <citation type="journal article" date="2019" name="Int. J. Syst. Evol. Microbiol.">
        <title>The Global Catalogue of Microorganisms (GCM) 10K type strain sequencing project: providing services to taxonomists for standard genome sequencing and annotation.</title>
        <authorList>
            <consortium name="The Broad Institute Genomics Platform"/>
            <consortium name="The Broad Institute Genome Sequencing Center for Infectious Disease"/>
            <person name="Wu L."/>
            <person name="Ma J."/>
        </authorList>
    </citation>
    <scope>NUCLEOTIDE SEQUENCE [LARGE SCALE GENOMIC DNA]</scope>
    <source>
        <strain evidence="3">CCUG 58127</strain>
    </source>
</reference>
<dbReference type="EMBL" id="JBHSWH010000001">
    <property type="protein sequence ID" value="MFC6706578.1"/>
    <property type="molecule type" value="Genomic_DNA"/>
</dbReference>
<evidence type="ECO:0000313" key="3">
    <source>
        <dbReference type="Proteomes" id="UP001596298"/>
    </source>
</evidence>
<evidence type="ECO:0000313" key="2">
    <source>
        <dbReference type="EMBL" id="MFC6706578.1"/>
    </source>
</evidence>
<feature type="compositionally biased region" description="Polar residues" evidence="1">
    <location>
        <begin position="249"/>
        <end position="260"/>
    </location>
</feature>
<protein>
    <recommendedName>
        <fullName evidence="4">DUF222 domain-containing protein</fullName>
    </recommendedName>
</protein>
<accession>A0ABW2AI77</accession>
<dbReference type="RefSeq" id="WP_382403248.1">
    <property type="nucleotide sequence ID" value="NZ_JBHSWH010000001.1"/>
</dbReference>
<organism evidence="2 3">
    <name type="scientific">Flexivirga alba</name>
    <dbReference type="NCBI Taxonomy" id="702742"/>
    <lineage>
        <taxon>Bacteria</taxon>
        <taxon>Bacillati</taxon>
        <taxon>Actinomycetota</taxon>
        <taxon>Actinomycetes</taxon>
        <taxon>Micrococcales</taxon>
        <taxon>Dermacoccaceae</taxon>
        <taxon>Flexivirga</taxon>
    </lineage>
</organism>
<proteinExistence type="predicted"/>
<sequence>MADGLASSEEKARSLVLEAAQELTHGWPVQWHADGTEAPENNTVASREAGRPLRSAPTAQLAERTVLAFVNTEHYLDTATHYLEGAERGLAHRQEDRTPDVVDGWSTSVHDSIVQLANCHLSTLEDASTNLDRADAHLRDAYRDAMALAQSPHLTAQNHNHDIDTLTDTIEVTVVVAKARPPLEAAVALLRRDPPSVEQIGAAREQIGQALPILNHARNHAASADWWPDDGSQTHVDGEPCATARAASNGPQCQSRNGPVTPNAGRAMTARSRRCGFGRAHPPRGTP</sequence>
<comment type="caution">
    <text evidence="2">The sequence shown here is derived from an EMBL/GenBank/DDBJ whole genome shotgun (WGS) entry which is preliminary data.</text>
</comment>
<dbReference type="Proteomes" id="UP001596298">
    <property type="component" value="Unassembled WGS sequence"/>
</dbReference>
<keyword evidence="3" id="KW-1185">Reference proteome</keyword>
<evidence type="ECO:0000256" key="1">
    <source>
        <dbReference type="SAM" id="MobiDB-lite"/>
    </source>
</evidence>
<gene>
    <name evidence="2" type="ORF">ACFQDH_15265</name>
</gene>
<feature type="region of interest" description="Disordered" evidence="1">
    <location>
        <begin position="245"/>
        <end position="287"/>
    </location>
</feature>
<evidence type="ECO:0008006" key="4">
    <source>
        <dbReference type="Google" id="ProtNLM"/>
    </source>
</evidence>
<name>A0ABW2AI77_9MICO</name>